<comment type="caution">
    <text evidence="3">The sequence shown here is derived from an EMBL/GenBank/DDBJ whole genome shotgun (WGS) entry which is preliminary data.</text>
</comment>
<sequence>MGCCMSGPDGRNSPYQGGAQESGSARAINHPTPRQVIVSPAQHSIDDSLPSPVSVDQQHRSRRRHQLANQPLGQHLNQPLRRHEWMSGDRKWTPSGLEVERRDFFDTRVTGRQEIWQAIHAALELMWEADTAARNSRIEQQQNEATVSEENIQISATANASEQARQEALTMAQTILSAAEITIPTGDLANGVYDSFGNFYGLPEQIVADPINIALTSNAAGYTDAKGDLAAGEDTAEEEEADESDKSVAQRREEKGKAVVDERDQIALKARLSEGDQDVDLSIGRGESVRSVARRIAEEAMLASNKHVRLAYMGKVLAEGSSLLSQGWKQGHVINALVFTR</sequence>
<proteinExistence type="predicted"/>
<dbReference type="InterPro" id="IPR029071">
    <property type="entry name" value="Ubiquitin-like_domsf"/>
</dbReference>
<dbReference type="Gene3D" id="1.20.225.20">
    <property type="entry name" value="Ub domain-containing protein, DC-UbP/UBTD2, N-terminal domain"/>
    <property type="match status" value="1"/>
</dbReference>
<evidence type="ECO:0000259" key="2">
    <source>
        <dbReference type="PROSITE" id="PS50053"/>
    </source>
</evidence>
<dbReference type="InterPro" id="IPR038169">
    <property type="entry name" value="DC-UbP/UBTD2_N_sf"/>
</dbReference>
<dbReference type="Pfam" id="PF16455">
    <property type="entry name" value="UBD"/>
    <property type="match status" value="2"/>
</dbReference>
<dbReference type="SUPFAM" id="SSF54236">
    <property type="entry name" value="Ubiquitin-like"/>
    <property type="match status" value="1"/>
</dbReference>
<feature type="compositionally biased region" description="Polar residues" evidence="1">
    <location>
        <begin position="13"/>
        <end position="23"/>
    </location>
</feature>
<accession>A0A420Y2R8</accession>
<organism evidence="3 4">
    <name type="scientific">Coniochaeta pulveracea</name>
    <dbReference type="NCBI Taxonomy" id="177199"/>
    <lineage>
        <taxon>Eukaryota</taxon>
        <taxon>Fungi</taxon>
        <taxon>Dikarya</taxon>
        <taxon>Ascomycota</taxon>
        <taxon>Pezizomycotina</taxon>
        <taxon>Sordariomycetes</taxon>
        <taxon>Sordariomycetidae</taxon>
        <taxon>Coniochaetales</taxon>
        <taxon>Coniochaetaceae</taxon>
        <taxon>Coniochaeta</taxon>
    </lineage>
</organism>
<feature type="compositionally biased region" description="Acidic residues" evidence="1">
    <location>
        <begin position="234"/>
        <end position="243"/>
    </location>
</feature>
<evidence type="ECO:0000313" key="4">
    <source>
        <dbReference type="Proteomes" id="UP000275385"/>
    </source>
</evidence>
<dbReference type="InterPro" id="IPR000626">
    <property type="entry name" value="Ubiquitin-like_dom"/>
</dbReference>
<dbReference type="InterPro" id="IPR032752">
    <property type="entry name" value="DC-UbP/UBTD2_N"/>
</dbReference>
<feature type="compositionally biased region" description="Basic and acidic residues" evidence="1">
    <location>
        <begin position="244"/>
        <end position="257"/>
    </location>
</feature>
<name>A0A420Y2R8_9PEZI</name>
<dbReference type="EMBL" id="QVQW01000060">
    <property type="protein sequence ID" value="RKU42175.1"/>
    <property type="molecule type" value="Genomic_DNA"/>
</dbReference>
<gene>
    <name evidence="3" type="ORF">DL546_002552</name>
</gene>
<dbReference type="PANTHER" id="PTHR13609">
    <property type="entry name" value="UBIQUITIN DOMAIN CONTAINING 1 PROTEIN-RELATED"/>
    <property type="match status" value="1"/>
</dbReference>
<evidence type="ECO:0000313" key="3">
    <source>
        <dbReference type="EMBL" id="RKU42175.1"/>
    </source>
</evidence>
<dbReference type="AlphaFoldDB" id="A0A420Y2R8"/>
<feature type="region of interest" description="Disordered" evidence="1">
    <location>
        <begin position="231"/>
        <end position="257"/>
    </location>
</feature>
<feature type="compositionally biased region" description="Polar residues" evidence="1">
    <location>
        <begin position="67"/>
        <end position="77"/>
    </location>
</feature>
<dbReference type="OrthoDB" id="1640476at2759"/>
<dbReference type="InterPro" id="IPR039869">
    <property type="entry name" value="UBTD1/2"/>
</dbReference>
<feature type="domain" description="Ubiquitin-like" evidence="2">
    <location>
        <begin position="266"/>
        <end position="341"/>
    </location>
</feature>
<dbReference type="Proteomes" id="UP000275385">
    <property type="component" value="Unassembled WGS sequence"/>
</dbReference>
<feature type="region of interest" description="Disordered" evidence="1">
    <location>
        <begin position="42"/>
        <end position="82"/>
    </location>
</feature>
<protein>
    <recommendedName>
        <fullName evidence="2">Ubiquitin-like domain-containing protein</fullName>
    </recommendedName>
</protein>
<dbReference type="PROSITE" id="PS50053">
    <property type="entry name" value="UBIQUITIN_2"/>
    <property type="match status" value="1"/>
</dbReference>
<feature type="region of interest" description="Disordered" evidence="1">
    <location>
        <begin position="1"/>
        <end position="30"/>
    </location>
</feature>
<reference evidence="3 4" key="1">
    <citation type="submission" date="2018-08" db="EMBL/GenBank/DDBJ databases">
        <title>Draft genome of the lignicolous fungus Coniochaeta pulveracea.</title>
        <authorList>
            <person name="Borstlap C.J."/>
            <person name="De Witt R.N."/>
            <person name="Botha A."/>
            <person name="Volschenk H."/>
        </authorList>
    </citation>
    <scope>NUCLEOTIDE SEQUENCE [LARGE SCALE GENOMIC DNA]</scope>
    <source>
        <strain evidence="3 4">CAB683</strain>
    </source>
</reference>
<keyword evidence="4" id="KW-1185">Reference proteome</keyword>
<evidence type="ECO:0000256" key="1">
    <source>
        <dbReference type="SAM" id="MobiDB-lite"/>
    </source>
</evidence>